<proteinExistence type="predicted"/>
<sequence>MLRAAWDTPLVLFSHKTTQEEGKHLIFRRNTAEEREGEKKSRGLFTPRTSCSNQGDHVTRKAQINFRTRHSSGVPVSDPTRKLSRCGAVSLLAASLKAVTAAGVSGAYPVVRKDKGQL</sequence>
<gene>
    <name evidence="2" type="ORF">E2C01_078964</name>
</gene>
<evidence type="ECO:0000313" key="2">
    <source>
        <dbReference type="EMBL" id="MPC84235.1"/>
    </source>
</evidence>
<feature type="compositionally biased region" description="Polar residues" evidence="1">
    <location>
        <begin position="47"/>
        <end position="56"/>
    </location>
</feature>
<comment type="caution">
    <text evidence="2">The sequence shown here is derived from an EMBL/GenBank/DDBJ whole genome shotgun (WGS) entry which is preliminary data.</text>
</comment>
<protein>
    <submittedName>
        <fullName evidence="2">Uncharacterized protein</fullName>
    </submittedName>
</protein>
<reference evidence="2 3" key="1">
    <citation type="submission" date="2019-05" db="EMBL/GenBank/DDBJ databases">
        <title>Another draft genome of Portunus trituberculatus and its Hox gene families provides insights of decapod evolution.</title>
        <authorList>
            <person name="Jeong J.-H."/>
            <person name="Song I."/>
            <person name="Kim S."/>
            <person name="Choi T."/>
            <person name="Kim D."/>
            <person name="Ryu S."/>
            <person name="Kim W."/>
        </authorList>
    </citation>
    <scope>NUCLEOTIDE SEQUENCE [LARGE SCALE GENOMIC DNA]</scope>
    <source>
        <tissue evidence="2">Muscle</tissue>
    </source>
</reference>
<evidence type="ECO:0000313" key="3">
    <source>
        <dbReference type="Proteomes" id="UP000324222"/>
    </source>
</evidence>
<dbReference type="AlphaFoldDB" id="A0A5B7IP36"/>
<evidence type="ECO:0000256" key="1">
    <source>
        <dbReference type="SAM" id="MobiDB-lite"/>
    </source>
</evidence>
<name>A0A5B7IP36_PORTR</name>
<feature type="region of interest" description="Disordered" evidence="1">
    <location>
        <begin position="28"/>
        <end position="56"/>
    </location>
</feature>
<feature type="compositionally biased region" description="Basic and acidic residues" evidence="1">
    <location>
        <begin position="28"/>
        <end position="41"/>
    </location>
</feature>
<accession>A0A5B7IP36</accession>
<keyword evidence="3" id="KW-1185">Reference proteome</keyword>
<dbReference type="Proteomes" id="UP000324222">
    <property type="component" value="Unassembled WGS sequence"/>
</dbReference>
<dbReference type="EMBL" id="VSRR010064857">
    <property type="protein sequence ID" value="MPC84235.1"/>
    <property type="molecule type" value="Genomic_DNA"/>
</dbReference>
<organism evidence="2 3">
    <name type="scientific">Portunus trituberculatus</name>
    <name type="common">Swimming crab</name>
    <name type="synonym">Neptunus trituberculatus</name>
    <dbReference type="NCBI Taxonomy" id="210409"/>
    <lineage>
        <taxon>Eukaryota</taxon>
        <taxon>Metazoa</taxon>
        <taxon>Ecdysozoa</taxon>
        <taxon>Arthropoda</taxon>
        <taxon>Crustacea</taxon>
        <taxon>Multicrustacea</taxon>
        <taxon>Malacostraca</taxon>
        <taxon>Eumalacostraca</taxon>
        <taxon>Eucarida</taxon>
        <taxon>Decapoda</taxon>
        <taxon>Pleocyemata</taxon>
        <taxon>Brachyura</taxon>
        <taxon>Eubrachyura</taxon>
        <taxon>Portunoidea</taxon>
        <taxon>Portunidae</taxon>
        <taxon>Portuninae</taxon>
        <taxon>Portunus</taxon>
    </lineage>
</organism>